<reference evidence="2 3" key="1">
    <citation type="submission" date="2013-07" db="EMBL/GenBank/DDBJ databases">
        <title>The Genome Sequence of Kwoniella mangroviensis CBS10435.</title>
        <authorList>
            <consortium name="The Broad Institute Genome Sequencing Platform"/>
            <person name="Cuomo C."/>
            <person name="Litvintseva A."/>
            <person name="Chen Y."/>
            <person name="Heitman J."/>
            <person name="Sun S."/>
            <person name="Springer D."/>
            <person name="Dromer F."/>
            <person name="Young S.K."/>
            <person name="Zeng Q."/>
            <person name="Gargeya S."/>
            <person name="Fitzgerald M."/>
            <person name="Abouelleil A."/>
            <person name="Alvarado L."/>
            <person name="Berlin A.M."/>
            <person name="Chapman S.B."/>
            <person name="Dewar J."/>
            <person name="Goldberg J."/>
            <person name="Griggs A."/>
            <person name="Gujja S."/>
            <person name="Hansen M."/>
            <person name="Howarth C."/>
            <person name="Imamovic A."/>
            <person name="Larimer J."/>
            <person name="McCowan C."/>
            <person name="Murphy C."/>
            <person name="Pearson M."/>
            <person name="Priest M."/>
            <person name="Roberts A."/>
            <person name="Saif S."/>
            <person name="Shea T."/>
            <person name="Sykes S."/>
            <person name="Wortman J."/>
            <person name="Nusbaum C."/>
            <person name="Birren B."/>
        </authorList>
    </citation>
    <scope>NUCLEOTIDE SEQUENCE [LARGE SCALE GENOMIC DNA]</scope>
    <source>
        <strain evidence="2 3">CBS 10435</strain>
    </source>
</reference>
<feature type="region of interest" description="Disordered" evidence="1">
    <location>
        <begin position="340"/>
        <end position="376"/>
    </location>
</feature>
<feature type="compositionally biased region" description="Polar residues" evidence="1">
    <location>
        <begin position="736"/>
        <end position="746"/>
    </location>
</feature>
<accession>A0A1B9IMU6</accession>
<feature type="compositionally biased region" description="Low complexity" evidence="1">
    <location>
        <begin position="24"/>
        <end position="34"/>
    </location>
</feature>
<feature type="region of interest" description="Disordered" evidence="1">
    <location>
        <begin position="55"/>
        <end position="88"/>
    </location>
</feature>
<protein>
    <submittedName>
        <fullName evidence="2">Uncharacterized protein</fullName>
    </submittedName>
</protein>
<dbReference type="OrthoDB" id="2526979at2759"/>
<evidence type="ECO:0000313" key="3">
    <source>
        <dbReference type="Proteomes" id="UP000092583"/>
    </source>
</evidence>
<gene>
    <name evidence="2" type="ORF">L486_05755</name>
</gene>
<name>A0A1B9IMU6_9TREE</name>
<feature type="region of interest" description="Disordered" evidence="1">
    <location>
        <begin position="544"/>
        <end position="594"/>
    </location>
</feature>
<feature type="compositionally biased region" description="Polar residues" evidence="1">
    <location>
        <begin position="839"/>
        <end position="856"/>
    </location>
</feature>
<keyword evidence="3" id="KW-1185">Reference proteome</keyword>
<dbReference type="AlphaFoldDB" id="A0A1B9IMU6"/>
<dbReference type="Proteomes" id="UP000092583">
    <property type="component" value="Unassembled WGS sequence"/>
</dbReference>
<organism evidence="2 3">
    <name type="scientific">Kwoniella mangroviensis CBS 10435</name>
    <dbReference type="NCBI Taxonomy" id="1331196"/>
    <lineage>
        <taxon>Eukaryota</taxon>
        <taxon>Fungi</taxon>
        <taxon>Dikarya</taxon>
        <taxon>Basidiomycota</taxon>
        <taxon>Agaricomycotina</taxon>
        <taxon>Tremellomycetes</taxon>
        <taxon>Tremellales</taxon>
        <taxon>Cryptococcaceae</taxon>
        <taxon>Kwoniella</taxon>
    </lineage>
</organism>
<sequence>MTKQDHQHRPLRSTSTSRHNHIGSSSSIAPSHSSIPFRGSFANLFSLLGLSSTLKRSEGDEDDEDEEDVTDGEVDEDGGEQSAGGGIDEESLMWDAQTALISHHPELAIKIYTQAALPPFCSASACLALGNLLIRGSTLMEHEDHDLHNHSHGQVQHRNGRDLENEREKVQVLASHSTITTRIYSKFFGSSSSSFFSSQANITLRPTPPRRPTLDLVASGWQIPKDGKRAVRDVRSMGIAGAWFVLGLSWLVQEESEREKKQVNKRQQQQIPQSVKIVSTFTSDGTFHNAEHARDNSIGEEEVLSFDLKGKLKHRNEDRLNRQTTSDTITKVDPRVENTLSDSVDTLCPPRLIPSSNSGRTSESTVIRTPGDGLVDDPFELENEDVDIESTARRLEVLQTMYDLLQPLLKLYRHGHIQPQDPVFLPPISLQALPSILRPRNETEKGRNVWKLGHIVAFNIALLDMMKREEMESGAEMKETQRLRGSVDIILNYILGMTSHDLEAEIYFKNVVSHHPTGYEVADDLIRQAAKRLDIITSTPKDENIMMKGFPFPDTHLSPPNNSSSSSSRQKRSPRKPSLTTHGRKPSASSITSLSASRILSTPIKSSASVASLSSITDENYQPVTVRLSERDRDEDEDAMSTLRRVHAKSMADLTEAFAQQEEHEEESARYPSLDGWKLSPPIENDRYTSSLSHPNSSACGISQQSPRTIIPNQHYQGVSPANINTLRPVASSPQFGTLRATTKGDSSSRRKLPFEPSSKPEHQINPIDPELAKAELSSALTKHVICGVCEMQGVNFPECRRCGLTFCSRECRVGEDKAGNGKKHICGLWESRKLSSDPDGTNSLIGNSDTRQSKTLLPVRAARVH</sequence>
<proteinExistence type="predicted"/>
<evidence type="ECO:0000313" key="2">
    <source>
        <dbReference type="EMBL" id="OCF56899.1"/>
    </source>
</evidence>
<feature type="region of interest" description="Disordered" evidence="1">
    <location>
        <begin position="736"/>
        <end position="767"/>
    </location>
</feature>
<feature type="compositionally biased region" description="Acidic residues" evidence="1">
    <location>
        <begin position="59"/>
        <end position="79"/>
    </location>
</feature>
<feature type="region of interest" description="Disordered" evidence="1">
    <location>
        <begin position="837"/>
        <end position="866"/>
    </location>
</feature>
<feature type="compositionally biased region" description="Polar residues" evidence="1">
    <location>
        <begin position="354"/>
        <end position="367"/>
    </location>
</feature>
<dbReference type="EMBL" id="KI669464">
    <property type="protein sequence ID" value="OCF56899.1"/>
    <property type="molecule type" value="Genomic_DNA"/>
</dbReference>
<feature type="compositionally biased region" description="Low complexity" evidence="1">
    <location>
        <begin position="558"/>
        <end position="568"/>
    </location>
</feature>
<reference evidence="3" key="2">
    <citation type="submission" date="2013-12" db="EMBL/GenBank/DDBJ databases">
        <title>Evolution of pathogenesis and genome organization in the Tremellales.</title>
        <authorList>
            <person name="Cuomo C."/>
            <person name="Litvintseva A."/>
            <person name="Heitman J."/>
            <person name="Chen Y."/>
            <person name="Sun S."/>
            <person name="Springer D."/>
            <person name="Dromer F."/>
            <person name="Young S."/>
            <person name="Zeng Q."/>
            <person name="Chapman S."/>
            <person name="Gujja S."/>
            <person name="Saif S."/>
            <person name="Birren B."/>
        </authorList>
    </citation>
    <scope>NUCLEOTIDE SEQUENCE [LARGE SCALE GENOMIC DNA]</scope>
    <source>
        <strain evidence="3">CBS 10435</strain>
    </source>
</reference>
<feature type="region of interest" description="Disordered" evidence="1">
    <location>
        <begin position="1"/>
        <end position="34"/>
    </location>
</feature>
<evidence type="ECO:0000256" key="1">
    <source>
        <dbReference type="SAM" id="MobiDB-lite"/>
    </source>
</evidence>